<evidence type="ECO:0000259" key="8">
    <source>
        <dbReference type="PROSITE" id="PS50928"/>
    </source>
</evidence>
<comment type="subcellular location">
    <subcellularLocation>
        <location evidence="1 7">Cell membrane</location>
        <topology evidence="1 7">Multi-pass membrane protein</topology>
    </subcellularLocation>
</comment>
<dbReference type="Gene3D" id="1.10.3720.10">
    <property type="entry name" value="MetI-like"/>
    <property type="match status" value="1"/>
</dbReference>
<proteinExistence type="inferred from homology"/>
<evidence type="ECO:0000256" key="2">
    <source>
        <dbReference type="ARBA" id="ARBA00022448"/>
    </source>
</evidence>
<evidence type="ECO:0000256" key="5">
    <source>
        <dbReference type="ARBA" id="ARBA00022989"/>
    </source>
</evidence>
<evidence type="ECO:0000256" key="6">
    <source>
        <dbReference type="ARBA" id="ARBA00023136"/>
    </source>
</evidence>
<evidence type="ECO:0000256" key="3">
    <source>
        <dbReference type="ARBA" id="ARBA00022475"/>
    </source>
</evidence>
<comment type="similarity">
    <text evidence="7">Belongs to the binding-protein-dependent transport system permease family.</text>
</comment>
<evidence type="ECO:0000256" key="7">
    <source>
        <dbReference type="RuleBase" id="RU363032"/>
    </source>
</evidence>
<gene>
    <name evidence="9" type="ORF">NVS47_05815</name>
</gene>
<sequence>MWRRFRENKLALAGLIMVIILLTFASLGPLFTPFSYSEQILPLKNKPPGYQFYVKLELDNQGNRHIVDYSQEPITAGTGFQVESRTFWFGSDALGRDLFARTWYGARISLAIGLITPLIVFILGLIYGGISGLIGGWVDEIMMRVVEILSTIPFLLYVILLMVIMEPGLKTIFIAIGAVYWLPMARLVRGQILSLKEEEFVLAARTLGAGMRHIIFRHIMPNCLGPILVYLTFVIPEAIFTESWLSFLGLGISAPVASWGTLASDGIKGIQSYPWQLFFPAGLISLTMLSFHALGDGMKNALDPEL</sequence>
<feature type="transmembrane region" description="Helical" evidence="7">
    <location>
        <begin position="275"/>
        <end position="294"/>
    </location>
</feature>
<feature type="domain" description="ABC transmembrane type-1" evidence="8">
    <location>
        <begin position="106"/>
        <end position="295"/>
    </location>
</feature>
<keyword evidence="5 7" id="KW-1133">Transmembrane helix</keyword>
<evidence type="ECO:0000313" key="10">
    <source>
        <dbReference type="Proteomes" id="UP001524944"/>
    </source>
</evidence>
<dbReference type="InterPro" id="IPR025966">
    <property type="entry name" value="OppC_N"/>
</dbReference>
<keyword evidence="3" id="KW-1003">Cell membrane</keyword>
<dbReference type="PANTHER" id="PTHR43386">
    <property type="entry name" value="OLIGOPEPTIDE TRANSPORT SYSTEM PERMEASE PROTEIN APPC"/>
    <property type="match status" value="1"/>
</dbReference>
<feature type="transmembrane region" description="Helical" evidence="7">
    <location>
        <begin position="219"/>
        <end position="239"/>
    </location>
</feature>
<dbReference type="InterPro" id="IPR035906">
    <property type="entry name" value="MetI-like_sf"/>
</dbReference>
<comment type="caution">
    <text evidence="9">The sequence shown here is derived from an EMBL/GenBank/DDBJ whole genome shotgun (WGS) entry which is preliminary data.</text>
</comment>
<dbReference type="Pfam" id="PF12911">
    <property type="entry name" value="OppC_N"/>
    <property type="match status" value="1"/>
</dbReference>
<reference evidence="9 10" key="1">
    <citation type="submission" date="2022-08" db="EMBL/GenBank/DDBJ databases">
        <title>Proteogenomics of the novel Dehalobacterium formicoaceticum strain EZ94 highlights a key role of methyltransferases during anaerobic dichloromethane degradation.</title>
        <authorList>
            <person name="Wasmund K."/>
        </authorList>
    </citation>
    <scope>NUCLEOTIDE SEQUENCE [LARGE SCALE GENOMIC DNA]</scope>
    <source>
        <strain evidence="9 10">EZ94</strain>
    </source>
</reference>
<dbReference type="PROSITE" id="PS50928">
    <property type="entry name" value="ABC_TM1"/>
    <property type="match status" value="1"/>
</dbReference>
<evidence type="ECO:0000256" key="4">
    <source>
        <dbReference type="ARBA" id="ARBA00022692"/>
    </source>
</evidence>
<evidence type="ECO:0000256" key="1">
    <source>
        <dbReference type="ARBA" id="ARBA00004651"/>
    </source>
</evidence>
<dbReference type="Proteomes" id="UP001524944">
    <property type="component" value="Unassembled WGS sequence"/>
</dbReference>
<evidence type="ECO:0000313" key="9">
    <source>
        <dbReference type="EMBL" id="MCR6545033.1"/>
    </source>
</evidence>
<dbReference type="PANTHER" id="PTHR43386:SF22">
    <property type="entry name" value="OLIGOPEPTIDE TRANSPORT SYSTEM PERMEASE PROTEIN OPPC"/>
    <property type="match status" value="1"/>
</dbReference>
<keyword evidence="6 7" id="KW-0472">Membrane</keyword>
<dbReference type="RefSeq" id="WP_089608719.1">
    <property type="nucleotide sequence ID" value="NZ_CP022121.1"/>
</dbReference>
<feature type="transmembrane region" description="Helical" evidence="7">
    <location>
        <begin position="145"/>
        <end position="165"/>
    </location>
</feature>
<dbReference type="InterPro" id="IPR000515">
    <property type="entry name" value="MetI-like"/>
</dbReference>
<organism evidence="9 10">
    <name type="scientific">Dehalobacterium formicoaceticum</name>
    <dbReference type="NCBI Taxonomy" id="51515"/>
    <lineage>
        <taxon>Bacteria</taxon>
        <taxon>Bacillati</taxon>
        <taxon>Bacillota</taxon>
        <taxon>Clostridia</taxon>
        <taxon>Eubacteriales</taxon>
        <taxon>Peptococcaceae</taxon>
        <taxon>Dehalobacterium</taxon>
    </lineage>
</organism>
<feature type="transmembrane region" description="Helical" evidence="7">
    <location>
        <begin position="171"/>
        <end position="188"/>
    </location>
</feature>
<keyword evidence="4 7" id="KW-0812">Transmembrane</keyword>
<feature type="transmembrane region" description="Helical" evidence="7">
    <location>
        <begin position="108"/>
        <end position="138"/>
    </location>
</feature>
<protein>
    <submittedName>
        <fullName evidence="9">ABC transporter permease</fullName>
    </submittedName>
</protein>
<dbReference type="InterPro" id="IPR050366">
    <property type="entry name" value="BP-dependent_transpt_permease"/>
</dbReference>
<keyword evidence="2 7" id="KW-0813">Transport</keyword>
<feature type="transmembrane region" description="Helical" evidence="7">
    <location>
        <begin position="245"/>
        <end position="263"/>
    </location>
</feature>
<dbReference type="EMBL" id="JANPWE010000002">
    <property type="protein sequence ID" value="MCR6545033.1"/>
    <property type="molecule type" value="Genomic_DNA"/>
</dbReference>
<dbReference type="Pfam" id="PF00528">
    <property type="entry name" value="BPD_transp_1"/>
    <property type="match status" value="1"/>
</dbReference>
<name>A0ABT1Y396_9FIRM</name>
<accession>A0ABT1Y396</accession>
<keyword evidence="10" id="KW-1185">Reference proteome</keyword>
<dbReference type="SUPFAM" id="SSF161098">
    <property type="entry name" value="MetI-like"/>
    <property type="match status" value="1"/>
</dbReference>
<dbReference type="CDD" id="cd06261">
    <property type="entry name" value="TM_PBP2"/>
    <property type="match status" value="1"/>
</dbReference>